<feature type="domain" description="Rhodanese" evidence="5">
    <location>
        <begin position="131"/>
        <end position="213"/>
    </location>
</feature>
<keyword evidence="8" id="KW-1185">Reference proteome</keyword>
<dbReference type="RefSeq" id="WP_258856820.1">
    <property type="nucleotide sequence ID" value="NZ_JANUGV010000003.1"/>
</dbReference>
<dbReference type="InterPro" id="IPR001763">
    <property type="entry name" value="Rhodanese-like_dom"/>
</dbReference>
<evidence type="ECO:0000256" key="4">
    <source>
        <dbReference type="ARBA" id="ARBA00023163"/>
    </source>
</evidence>
<evidence type="ECO:0000259" key="5">
    <source>
        <dbReference type="PROSITE" id="PS50206"/>
    </source>
</evidence>
<dbReference type="InterPro" id="IPR001845">
    <property type="entry name" value="HTH_ArsR_DNA-bd_dom"/>
</dbReference>
<evidence type="ECO:0000313" key="8">
    <source>
        <dbReference type="Proteomes" id="UP001205861"/>
    </source>
</evidence>
<dbReference type="Gene3D" id="1.10.10.10">
    <property type="entry name" value="Winged helix-like DNA-binding domain superfamily/Winged helix DNA-binding domain"/>
    <property type="match status" value="1"/>
</dbReference>
<dbReference type="Pfam" id="PF01022">
    <property type="entry name" value="HTH_5"/>
    <property type="match status" value="1"/>
</dbReference>
<dbReference type="EMBL" id="JANUGV010000003">
    <property type="protein sequence ID" value="MCS0609152.1"/>
    <property type="molecule type" value="Genomic_DNA"/>
</dbReference>
<dbReference type="Pfam" id="PF00581">
    <property type="entry name" value="Rhodanese"/>
    <property type="match status" value="1"/>
</dbReference>
<dbReference type="SMART" id="SM00450">
    <property type="entry name" value="RHOD"/>
    <property type="match status" value="1"/>
</dbReference>
<dbReference type="Proteomes" id="UP001205861">
    <property type="component" value="Unassembled WGS sequence"/>
</dbReference>
<dbReference type="SMART" id="SM00418">
    <property type="entry name" value="HTH_ARSR"/>
    <property type="match status" value="1"/>
</dbReference>
<keyword evidence="1" id="KW-0059">Arsenical resistance</keyword>
<keyword evidence="3" id="KW-0238">DNA-binding</keyword>
<keyword evidence="2" id="KW-0805">Transcription regulation</keyword>
<evidence type="ECO:0000256" key="3">
    <source>
        <dbReference type="ARBA" id="ARBA00023125"/>
    </source>
</evidence>
<feature type="domain" description="HTH arsR-type" evidence="6">
    <location>
        <begin position="7"/>
        <end position="101"/>
    </location>
</feature>
<dbReference type="SUPFAM" id="SSF46785">
    <property type="entry name" value="Winged helix' DNA-binding domain"/>
    <property type="match status" value="1"/>
</dbReference>
<comment type="caution">
    <text evidence="7">The sequence shown here is derived from an EMBL/GenBank/DDBJ whole genome shotgun (WGS) entry which is preliminary data.</text>
</comment>
<dbReference type="CDD" id="cd00090">
    <property type="entry name" value="HTH_ARSR"/>
    <property type="match status" value="1"/>
</dbReference>
<dbReference type="InterPro" id="IPR036390">
    <property type="entry name" value="WH_DNA-bd_sf"/>
</dbReference>
<dbReference type="PROSITE" id="PS50206">
    <property type="entry name" value="RHODANESE_3"/>
    <property type="match status" value="1"/>
</dbReference>
<dbReference type="SUPFAM" id="SSF52821">
    <property type="entry name" value="Rhodanese/Cell cycle control phosphatase"/>
    <property type="match status" value="1"/>
</dbReference>
<reference evidence="7 8" key="1">
    <citation type="submission" date="2022-08" db="EMBL/GenBank/DDBJ databases">
        <title>Reclassification of Massilia species as members of the genera Telluria, Duganella, Pseudoduganella, Mokoshia gen. nov. and Zemynaea gen. nov. using orthogonal and non-orthogonal genome-based approaches.</title>
        <authorList>
            <person name="Bowman J.P."/>
        </authorList>
    </citation>
    <scope>NUCLEOTIDE SEQUENCE [LARGE SCALE GENOMIC DNA]</scope>
    <source>
        <strain evidence="7 8">JCM 31607</strain>
    </source>
</reference>
<dbReference type="InterPro" id="IPR036873">
    <property type="entry name" value="Rhodanese-like_dom_sf"/>
</dbReference>
<evidence type="ECO:0000256" key="2">
    <source>
        <dbReference type="ARBA" id="ARBA00023015"/>
    </source>
</evidence>
<sequence length="213" mass="23806">MTSNRSIKDALYEQVARIGKAAASPKRLELLELLCQSPKTVEVLAQDAGISVKLTSAHLKELKAARLVDAERQGRFVVYRLASEDVARFWVAIRLLAEDRLFELQEALRGLRAATHEWEGNNRDDLLAKARRGDVVVIDVRPADEFEAGHLPFARSMPVAELKTRLSELPRDKPVIAYCRGPFCLMSADAVRLLRRHGIDAVQLQEGVAEWAA</sequence>
<dbReference type="PRINTS" id="PR00778">
    <property type="entry name" value="HTHARSR"/>
</dbReference>
<name>A0ABT2BKW4_9BURK</name>
<proteinExistence type="predicted"/>
<dbReference type="InterPro" id="IPR051081">
    <property type="entry name" value="HTH_MetalResp_TranReg"/>
</dbReference>
<keyword evidence="4" id="KW-0804">Transcription</keyword>
<evidence type="ECO:0000256" key="1">
    <source>
        <dbReference type="ARBA" id="ARBA00022849"/>
    </source>
</evidence>
<accession>A0ABT2BKW4</accession>
<gene>
    <name evidence="7" type="ORF">NX773_13350</name>
</gene>
<organism evidence="7 8">
    <name type="scientific">Massilia solisilvae</name>
    <dbReference type="NCBI Taxonomy" id="1811225"/>
    <lineage>
        <taxon>Bacteria</taxon>
        <taxon>Pseudomonadati</taxon>
        <taxon>Pseudomonadota</taxon>
        <taxon>Betaproteobacteria</taxon>
        <taxon>Burkholderiales</taxon>
        <taxon>Oxalobacteraceae</taxon>
        <taxon>Telluria group</taxon>
        <taxon>Massilia</taxon>
    </lineage>
</organism>
<evidence type="ECO:0000259" key="6">
    <source>
        <dbReference type="PROSITE" id="PS50987"/>
    </source>
</evidence>
<evidence type="ECO:0000313" key="7">
    <source>
        <dbReference type="EMBL" id="MCS0609152.1"/>
    </source>
</evidence>
<dbReference type="CDD" id="cd00158">
    <property type="entry name" value="RHOD"/>
    <property type="match status" value="1"/>
</dbReference>
<dbReference type="InterPro" id="IPR011991">
    <property type="entry name" value="ArsR-like_HTH"/>
</dbReference>
<dbReference type="InterPro" id="IPR036388">
    <property type="entry name" value="WH-like_DNA-bd_sf"/>
</dbReference>
<dbReference type="Gene3D" id="3.40.250.10">
    <property type="entry name" value="Rhodanese-like domain"/>
    <property type="match status" value="1"/>
</dbReference>
<dbReference type="PANTHER" id="PTHR33154:SF18">
    <property type="entry name" value="ARSENICAL RESISTANCE OPERON REPRESSOR"/>
    <property type="match status" value="1"/>
</dbReference>
<dbReference type="NCBIfam" id="NF033788">
    <property type="entry name" value="HTH_metalloreg"/>
    <property type="match status" value="1"/>
</dbReference>
<protein>
    <submittedName>
        <fullName evidence="7">Metalloregulator ArsR/SmtB family transcription factor</fullName>
    </submittedName>
</protein>
<dbReference type="PROSITE" id="PS50987">
    <property type="entry name" value="HTH_ARSR_2"/>
    <property type="match status" value="1"/>
</dbReference>
<dbReference type="PANTHER" id="PTHR33154">
    <property type="entry name" value="TRANSCRIPTIONAL REGULATOR, ARSR FAMILY"/>
    <property type="match status" value="1"/>
</dbReference>